<dbReference type="InterPro" id="IPR036059">
    <property type="entry name" value="TldD/PmbA_sf"/>
</dbReference>
<dbReference type="InterPro" id="IPR035068">
    <property type="entry name" value="TldD/PmbA_N"/>
</dbReference>
<gene>
    <name evidence="5" type="primary">pmbA</name>
    <name evidence="5" type="ORF">ENJ65_00480</name>
</gene>
<organism evidence="5">
    <name type="scientific">Candidatus Tenderia electrophaga</name>
    <dbReference type="NCBI Taxonomy" id="1748243"/>
    <lineage>
        <taxon>Bacteria</taxon>
        <taxon>Pseudomonadati</taxon>
        <taxon>Pseudomonadota</taxon>
        <taxon>Gammaproteobacteria</taxon>
        <taxon>Candidatus Tenderiales</taxon>
        <taxon>Candidatus Tenderiaceae</taxon>
        <taxon>Candidatus Tenderia</taxon>
    </lineage>
</organism>
<dbReference type="EMBL" id="DRNF01000031">
    <property type="protein sequence ID" value="HHJ80088.1"/>
    <property type="molecule type" value="Genomic_DNA"/>
</dbReference>
<dbReference type="AlphaFoldDB" id="A0A832J7A4"/>
<evidence type="ECO:0000256" key="1">
    <source>
        <dbReference type="ARBA" id="ARBA00005836"/>
    </source>
</evidence>
<dbReference type="Gene3D" id="3.30.2290.10">
    <property type="entry name" value="PmbA/TldD superfamily"/>
    <property type="match status" value="1"/>
</dbReference>
<dbReference type="PANTHER" id="PTHR43421:SF1">
    <property type="entry name" value="METALLOPROTEASE PMBA"/>
    <property type="match status" value="1"/>
</dbReference>
<accession>A0A832J7A4</accession>
<protein>
    <submittedName>
        <fullName evidence="5">Metalloprotease PmbA</fullName>
    </submittedName>
</protein>
<dbReference type="InterPro" id="IPR002510">
    <property type="entry name" value="Metalloprtase-TldD/E_N"/>
</dbReference>
<reference evidence="5" key="1">
    <citation type="journal article" date="2020" name="mSystems">
        <title>Genome- and Community-Level Interaction Insights into Carbon Utilization and Element Cycling Functions of Hydrothermarchaeota in Hydrothermal Sediment.</title>
        <authorList>
            <person name="Zhou Z."/>
            <person name="Liu Y."/>
            <person name="Xu W."/>
            <person name="Pan J."/>
            <person name="Luo Z.H."/>
            <person name="Li M."/>
        </authorList>
    </citation>
    <scope>NUCLEOTIDE SEQUENCE [LARGE SCALE GENOMIC DNA]</scope>
    <source>
        <strain evidence="5">HyVt-505</strain>
    </source>
</reference>
<dbReference type="InterPro" id="IPR045569">
    <property type="entry name" value="Metalloprtase-TldD/E_C"/>
</dbReference>
<proteinExistence type="inferred from homology"/>
<dbReference type="GO" id="GO:0005829">
    <property type="term" value="C:cytosol"/>
    <property type="evidence" value="ECO:0007669"/>
    <property type="project" value="TreeGrafter"/>
</dbReference>
<dbReference type="Pfam" id="PF19289">
    <property type="entry name" value="PmbA_TldD_3rd"/>
    <property type="match status" value="1"/>
</dbReference>
<dbReference type="Proteomes" id="UP000885832">
    <property type="component" value="Unassembled WGS sequence"/>
</dbReference>
<keyword evidence="5" id="KW-0378">Hydrolase</keyword>
<dbReference type="Pfam" id="PF01523">
    <property type="entry name" value="PmbA_TldD_1st"/>
    <property type="match status" value="1"/>
</dbReference>
<dbReference type="GO" id="GO:0008237">
    <property type="term" value="F:metallopeptidase activity"/>
    <property type="evidence" value="ECO:0007669"/>
    <property type="project" value="UniProtKB-KW"/>
</dbReference>
<keyword evidence="5" id="KW-0482">Metalloprotease</keyword>
<sequence length="453" mass="48691">MANTPVIKNSVYSQDQLEALVEQILAEAGKLGATAAEAALSIESGLSVNARMGEVETVEHNHDKGLGVTVYFGQSKGSSSTSDFSDAAIRDTVAAACRIARYTAADEYSGLADAGLMARDVPDLDLIHPWQLSPERAIELALESEDAARGYDPRIVNSDGASVSSHHSFRVYGNSHGFVGAFGGTRHSMSCCVVGQEPGNDETMQRDYWYTSSRDACALEAPEIVGHKAAERTIKRLGARRIKTCQTPVIFAAEQASGLISSFLSAIRGGAQYRRSSFLLDCAGEQVFPDFMQIDEQPLLLRGQYSSPFDREGVATCNRDLIKDGVVQGYILDSYAARRLKLQTTANAGGTRNVFVSHGSDDLHALCRQMDTGLLITDMMGQGTNMVTGDYSRGAAGFWVENGVIQYPVEELTVAGNLKQMFKDIVAVANDVDARGNICTGSILVENMTVAGE</sequence>
<dbReference type="SUPFAM" id="SSF111283">
    <property type="entry name" value="Putative modulator of DNA gyrase, PmbA/TldD"/>
    <property type="match status" value="1"/>
</dbReference>
<comment type="caution">
    <text evidence="5">The sequence shown here is derived from an EMBL/GenBank/DDBJ whole genome shotgun (WGS) entry which is preliminary data.</text>
</comment>
<feature type="domain" description="Metalloprotease TldD/E N-terminal" evidence="2">
    <location>
        <begin position="36"/>
        <end position="100"/>
    </location>
</feature>
<dbReference type="Pfam" id="PF19290">
    <property type="entry name" value="PmbA_TldD_2nd"/>
    <property type="match status" value="1"/>
</dbReference>
<dbReference type="PANTHER" id="PTHR43421">
    <property type="entry name" value="METALLOPROTEASE PMBA"/>
    <property type="match status" value="1"/>
</dbReference>
<evidence type="ECO:0000259" key="2">
    <source>
        <dbReference type="Pfam" id="PF01523"/>
    </source>
</evidence>
<dbReference type="NCBIfam" id="NF008268">
    <property type="entry name" value="PRK11040.1"/>
    <property type="match status" value="1"/>
</dbReference>
<evidence type="ECO:0000259" key="3">
    <source>
        <dbReference type="Pfam" id="PF19289"/>
    </source>
</evidence>
<evidence type="ECO:0000313" key="5">
    <source>
        <dbReference type="EMBL" id="HHJ80088.1"/>
    </source>
</evidence>
<evidence type="ECO:0000259" key="4">
    <source>
        <dbReference type="Pfam" id="PF19290"/>
    </source>
</evidence>
<dbReference type="InterPro" id="IPR047657">
    <property type="entry name" value="PmbA"/>
</dbReference>
<dbReference type="GO" id="GO:0006508">
    <property type="term" value="P:proteolysis"/>
    <property type="evidence" value="ECO:0007669"/>
    <property type="project" value="InterPro"/>
</dbReference>
<comment type="similarity">
    <text evidence="1">Belongs to the peptidase U62 family.</text>
</comment>
<feature type="domain" description="Metalloprotease TldD/E C-terminal" evidence="3">
    <location>
        <begin position="244"/>
        <end position="452"/>
    </location>
</feature>
<feature type="domain" description="Metalloprotease TldD/E central" evidence="4">
    <location>
        <begin position="128"/>
        <end position="237"/>
    </location>
</feature>
<keyword evidence="5" id="KW-0645">Protease</keyword>
<name>A0A832J7A4_9GAMM</name>
<dbReference type="InterPro" id="IPR045570">
    <property type="entry name" value="Metalloprtase-TldD/E_cen_dom"/>
</dbReference>